<dbReference type="InterPro" id="IPR012337">
    <property type="entry name" value="RNaseH-like_sf"/>
</dbReference>
<evidence type="ECO:0000313" key="4">
    <source>
        <dbReference type="Proteomes" id="UP000327157"/>
    </source>
</evidence>
<dbReference type="Proteomes" id="UP000327157">
    <property type="component" value="Chromosome 17"/>
</dbReference>
<name>A0A5N5G6N4_9ROSA</name>
<comment type="caution">
    <text evidence="3">The sequence shown here is derived from an EMBL/GenBank/DDBJ whole genome shotgun (WGS) entry which is preliminary data.</text>
</comment>
<dbReference type="OrthoDB" id="1692427at2759"/>
<reference evidence="3 4" key="3">
    <citation type="submission" date="2019-11" db="EMBL/GenBank/DDBJ databases">
        <title>A de novo genome assembly of a pear dwarfing rootstock.</title>
        <authorList>
            <person name="Wang F."/>
            <person name="Wang J."/>
            <person name="Li S."/>
            <person name="Zhang Y."/>
            <person name="Fang M."/>
            <person name="Ma L."/>
            <person name="Zhao Y."/>
            <person name="Jiang S."/>
        </authorList>
    </citation>
    <scope>NUCLEOTIDE SEQUENCE [LARGE SCALE GENOMIC DNA]</scope>
    <source>
        <strain evidence="3">S2</strain>
        <tissue evidence="3">Leaf</tissue>
    </source>
</reference>
<feature type="region of interest" description="Disordered" evidence="1">
    <location>
        <begin position="1"/>
        <end position="95"/>
    </location>
</feature>
<evidence type="ECO:0000259" key="2">
    <source>
        <dbReference type="SMART" id="SM00597"/>
    </source>
</evidence>
<dbReference type="InterPro" id="IPR006580">
    <property type="entry name" value="Znf_TTF"/>
</dbReference>
<reference evidence="3 4" key="1">
    <citation type="submission" date="2019-09" db="EMBL/GenBank/DDBJ databases">
        <authorList>
            <person name="Ou C."/>
        </authorList>
    </citation>
    <scope>NUCLEOTIDE SEQUENCE [LARGE SCALE GENOMIC DNA]</scope>
    <source>
        <strain evidence="3">S2</strain>
        <tissue evidence="3">Leaf</tissue>
    </source>
</reference>
<dbReference type="AlphaFoldDB" id="A0A5N5G6N4"/>
<feature type="compositionally biased region" description="Basic and acidic residues" evidence="1">
    <location>
        <begin position="56"/>
        <end position="91"/>
    </location>
</feature>
<evidence type="ECO:0000256" key="1">
    <source>
        <dbReference type="SAM" id="MobiDB-lite"/>
    </source>
</evidence>
<dbReference type="SUPFAM" id="SSF53098">
    <property type="entry name" value="Ribonuclease H-like"/>
    <property type="match status" value="1"/>
</dbReference>
<evidence type="ECO:0000313" key="3">
    <source>
        <dbReference type="EMBL" id="KAB2610837.1"/>
    </source>
</evidence>
<keyword evidence="4" id="KW-1185">Reference proteome</keyword>
<dbReference type="SMART" id="SM00597">
    <property type="entry name" value="ZnF_TTF"/>
    <property type="match status" value="1"/>
</dbReference>
<dbReference type="PANTHER" id="PTHR45749:SF35">
    <property type="entry name" value="AC-LIKE TRANSPOSASE-RELATED"/>
    <property type="match status" value="1"/>
</dbReference>
<reference evidence="4" key="2">
    <citation type="submission" date="2019-10" db="EMBL/GenBank/DDBJ databases">
        <title>A de novo genome assembly of a pear dwarfing rootstock.</title>
        <authorList>
            <person name="Wang F."/>
            <person name="Wang J."/>
            <person name="Li S."/>
            <person name="Zhang Y."/>
            <person name="Fang M."/>
            <person name="Ma L."/>
            <person name="Zhao Y."/>
            <person name="Jiang S."/>
        </authorList>
    </citation>
    <scope>NUCLEOTIDE SEQUENCE [LARGE SCALE GENOMIC DNA]</scope>
</reference>
<organism evidence="3 4">
    <name type="scientific">Pyrus ussuriensis x Pyrus communis</name>
    <dbReference type="NCBI Taxonomy" id="2448454"/>
    <lineage>
        <taxon>Eukaryota</taxon>
        <taxon>Viridiplantae</taxon>
        <taxon>Streptophyta</taxon>
        <taxon>Embryophyta</taxon>
        <taxon>Tracheophyta</taxon>
        <taxon>Spermatophyta</taxon>
        <taxon>Magnoliopsida</taxon>
        <taxon>eudicotyledons</taxon>
        <taxon>Gunneridae</taxon>
        <taxon>Pentapetalae</taxon>
        <taxon>rosids</taxon>
        <taxon>fabids</taxon>
        <taxon>Rosales</taxon>
        <taxon>Rosaceae</taxon>
        <taxon>Amygdaloideae</taxon>
        <taxon>Maleae</taxon>
        <taxon>Pyrus</taxon>
    </lineage>
</organism>
<accession>A0A5N5G6N4</accession>
<dbReference type="PANTHER" id="PTHR45749">
    <property type="match status" value="1"/>
</dbReference>
<protein>
    <submittedName>
        <fullName evidence="3">Zinc finger MYM-type protein 5-like</fullName>
    </submittedName>
</protein>
<sequence length="736" mass="85840">MPSIRNSKPNDRNRKYLFGSQKRRNKEKEEALIKSQAGSLSKFFKKQDDSSVNEEQGNHDNNGEKDEFMTETNNKEQDERCEPISDGSSKEQEDEPLIETDIEEHDQANENDKDNEIVFPLNIDDPGNWDKIDQNLRDMLVERGPKRVDDVVFPKDNSNRHFSSVHYIRKLPNGEKQDRKWLVYSCSLDTVICFCCKLFKQIGIKTYLDNEGFKDWKNIGHRLTTHETSKEHIHYMSEWIELERRLQKCKTIDESVQQQISKEKEHWRQVLWRIIDVVKRLAKVTLAFCGDNEKLYEKNNGNFLNMIEMIAEFNPTMQEHIWPRIREAKYFSVILDCTPDASHEDQMSLIIRCVDVTKTPIKVEEFFLEFLNVHDLTGHSLFDVLLGALSTLELDVDDIRGQSYDNGSNMKGKNKGVQSRVLEINPRAFYTPCGCHSLNLALCDIVNYCPKAMSFFGVVQRIYTLFSSLTKQWKVFIDHVQGSHTLKPLSQSCWENHIESVKPIRESAQQIRDALIHLANTSKDPKSKSEAESLAIHELENFEFLLCMVIWHELLFAINIVSKTLQKEDMHIDVAIDQLKGLISVLDRYKETGFEEAMSEAKKIASEMEIEPVFREKRIIRREKQFDESAREVATQSAIEAFRVDYFIYIVDQAQTSLHIRFEQFQKYEETFGLLFNLKKLKDVDNDSLKSFCTNLEGFLKHVSKVAVVADLLWLWRMEENLEDRRGMVVGSTKDR</sequence>
<dbReference type="EMBL" id="SMOL01000487">
    <property type="protein sequence ID" value="KAB2610837.1"/>
    <property type="molecule type" value="Genomic_DNA"/>
</dbReference>
<proteinExistence type="predicted"/>
<gene>
    <name evidence="3" type="ORF">D8674_018869</name>
</gene>
<feature type="domain" description="TTF-type" evidence="2">
    <location>
        <begin position="166"/>
        <end position="251"/>
    </location>
</feature>